<proteinExistence type="predicted"/>
<feature type="domain" description="Methyltransferase type 11" evidence="1">
    <location>
        <begin position="89"/>
        <end position="133"/>
    </location>
</feature>
<evidence type="ECO:0000313" key="3">
    <source>
        <dbReference type="Proteomes" id="UP000271624"/>
    </source>
</evidence>
<dbReference type="InterPro" id="IPR029063">
    <property type="entry name" value="SAM-dependent_MTases_sf"/>
</dbReference>
<dbReference type="SUPFAM" id="SSF53335">
    <property type="entry name" value="S-adenosyl-L-methionine-dependent methyltransferases"/>
    <property type="match status" value="1"/>
</dbReference>
<sequence length="232" mass="26775">MDTSHVISKLSYYFNKYGLFHTVFSFIGRYNQEFWNLIGFSVTSPYINKWKTQISVDKRILNLGGGSNCLSGCLTVDIDPRADAYVDITEKLPFDDCSINAIFCEEAIEHVDLKCGLQLLRECYRILKPGGVIRLTTPDLNYFASKISESVSACSEINEVFYSHGHRYLYTREALQFHCQEVGFTNLKMSFYQDCESKLGYLDSHANRFNHIPEITQYLEAEKSNYNQRINI</sequence>
<evidence type="ECO:0000259" key="1">
    <source>
        <dbReference type="Pfam" id="PF08241"/>
    </source>
</evidence>
<name>A0A433VEV7_9CYAN</name>
<dbReference type="Gene3D" id="3.40.50.150">
    <property type="entry name" value="Vaccinia Virus protein VP39"/>
    <property type="match status" value="1"/>
</dbReference>
<reference evidence="2" key="1">
    <citation type="submission" date="2018-12" db="EMBL/GenBank/DDBJ databases">
        <authorList>
            <person name="Will S."/>
            <person name="Neumann-Schaal M."/>
            <person name="Henke P."/>
        </authorList>
    </citation>
    <scope>NUCLEOTIDE SEQUENCE</scope>
    <source>
        <strain evidence="2">PCC 7102</strain>
    </source>
</reference>
<organism evidence="2 3">
    <name type="scientific">Dulcicalothrix desertica PCC 7102</name>
    <dbReference type="NCBI Taxonomy" id="232991"/>
    <lineage>
        <taxon>Bacteria</taxon>
        <taxon>Bacillati</taxon>
        <taxon>Cyanobacteriota</taxon>
        <taxon>Cyanophyceae</taxon>
        <taxon>Nostocales</taxon>
        <taxon>Calotrichaceae</taxon>
        <taxon>Dulcicalothrix</taxon>
    </lineage>
</organism>
<dbReference type="EMBL" id="RSCL01000010">
    <property type="protein sequence ID" value="RUT04634.1"/>
    <property type="molecule type" value="Genomic_DNA"/>
</dbReference>
<dbReference type="Pfam" id="PF08241">
    <property type="entry name" value="Methyltransf_11"/>
    <property type="match status" value="1"/>
</dbReference>
<accession>A0A433VEV7</accession>
<dbReference type="RefSeq" id="WP_127082613.1">
    <property type="nucleotide sequence ID" value="NZ_RSCL01000010.1"/>
</dbReference>
<dbReference type="InterPro" id="IPR013216">
    <property type="entry name" value="Methyltransf_11"/>
</dbReference>
<reference evidence="2" key="2">
    <citation type="journal article" date="2019" name="Genome Biol. Evol.">
        <title>Day and night: Metabolic profiles and evolutionary relationships of six axenic non-marine cyanobacteria.</title>
        <authorList>
            <person name="Will S.E."/>
            <person name="Henke P."/>
            <person name="Boedeker C."/>
            <person name="Huang S."/>
            <person name="Brinkmann H."/>
            <person name="Rohde M."/>
            <person name="Jarek M."/>
            <person name="Friedl T."/>
            <person name="Seufert S."/>
            <person name="Schumacher M."/>
            <person name="Overmann J."/>
            <person name="Neumann-Schaal M."/>
            <person name="Petersen J."/>
        </authorList>
    </citation>
    <scope>NUCLEOTIDE SEQUENCE [LARGE SCALE GENOMIC DNA]</scope>
    <source>
        <strain evidence="2">PCC 7102</strain>
    </source>
</reference>
<dbReference type="AlphaFoldDB" id="A0A433VEV7"/>
<comment type="caution">
    <text evidence="2">The sequence shown here is derived from an EMBL/GenBank/DDBJ whole genome shotgun (WGS) entry which is preliminary data.</text>
</comment>
<protein>
    <recommendedName>
        <fullName evidence="1">Methyltransferase type 11 domain-containing protein</fullName>
    </recommendedName>
</protein>
<dbReference type="OrthoDB" id="457170at2"/>
<dbReference type="GO" id="GO:0008757">
    <property type="term" value="F:S-adenosylmethionine-dependent methyltransferase activity"/>
    <property type="evidence" value="ECO:0007669"/>
    <property type="project" value="InterPro"/>
</dbReference>
<keyword evidence="3" id="KW-1185">Reference proteome</keyword>
<gene>
    <name evidence="2" type="ORF">DSM106972_042030</name>
</gene>
<evidence type="ECO:0000313" key="2">
    <source>
        <dbReference type="EMBL" id="RUT04634.1"/>
    </source>
</evidence>
<dbReference type="Proteomes" id="UP000271624">
    <property type="component" value="Unassembled WGS sequence"/>
</dbReference>